<feature type="transmembrane region" description="Helical" evidence="1">
    <location>
        <begin position="413"/>
        <end position="432"/>
    </location>
</feature>
<keyword evidence="1" id="KW-0472">Membrane</keyword>
<reference evidence="2 3" key="1">
    <citation type="submission" date="2017-04" db="EMBL/GenBank/DDBJ databases">
        <title>The new phylogeny of genus Mycobacterium.</title>
        <authorList>
            <person name="Tortoli E."/>
            <person name="Trovato A."/>
            <person name="Cirillo D.M."/>
        </authorList>
    </citation>
    <scope>NUCLEOTIDE SEQUENCE [LARGE SCALE GENOMIC DNA]</scope>
    <source>
        <strain evidence="2 3">KCTC 19819</strain>
    </source>
</reference>
<proteinExistence type="predicted"/>
<keyword evidence="1" id="KW-0812">Transmembrane</keyword>
<protein>
    <submittedName>
        <fullName evidence="2">Uncharacterized protein</fullName>
    </submittedName>
</protein>
<evidence type="ECO:0000313" key="2">
    <source>
        <dbReference type="EMBL" id="OSC24891.1"/>
    </source>
</evidence>
<comment type="caution">
    <text evidence="2">The sequence shown here is derived from an EMBL/GenBank/DDBJ whole genome shotgun (WGS) entry which is preliminary data.</text>
</comment>
<feature type="transmembrane region" description="Helical" evidence="1">
    <location>
        <begin position="77"/>
        <end position="98"/>
    </location>
</feature>
<dbReference type="Proteomes" id="UP000193577">
    <property type="component" value="Unassembled WGS sequence"/>
</dbReference>
<accession>A0AA91SQ58</accession>
<keyword evidence="1" id="KW-1133">Transmembrane helix</keyword>
<name>A0AA91SQ58_9MYCO</name>
<feature type="transmembrane region" description="Helical" evidence="1">
    <location>
        <begin position="325"/>
        <end position="347"/>
    </location>
</feature>
<gene>
    <name evidence="2" type="ORF">B8W67_19315</name>
</gene>
<sequence length="542" mass="59439">MRIYSLIFGVLFVLAILVCAVVAAAHGSALLAVLLAGLAAFWACVVILGWRGPKMPGRWSADASGTSLRPNRTMHRLGVGMLAGLVLEFAGALVLVFARPQELAFILSDDQMDGLNASGKYIVLLSLGAAGIFLAFVMVQMALRSGYYLQFTPEEFIFANTSRIKRGRWDDVRQILDVKTTRVIDPDRPPESYQVMASSALFPINMVMADGTSLFVPTINGYGVESHRLREWVRFYWRHPRLRGELVDDRGLQRLRDGRFDAPAEPVRPSAQPVTKRTPTPRWRVANFGMSRSTFSGIVQLLSLALCFTIVEVTTTVLAFKYGEYLTGVMLVCLNIAVVAGLLAWWLRSHTSPRATVDHTGTTLWPDPRLEAAIFIGLLATMLTAALFGMIFATDDPDGYRILLPDWPPAVGIAILVLVVPPTLAYLVAALLRGGTSRIRITAEGFEFANVIGSASGSWQEVVGITDSMPNQPRFLWKPLGVTMIDGTHRVLGAPGKYTPHTAVLLGCLRFYWQNPYARSELTDQRAAQRLRAAAAAPAHGN</sequence>
<keyword evidence="3" id="KW-1185">Reference proteome</keyword>
<feature type="transmembrane region" description="Helical" evidence="1">
    <location>
        <begin position="372"/>
        <end position="393"/>
    </location>
</feature>
<feature type="transmembrane region" description="Helical" evidence="1">
    <location>
        <begin position="118"/>
        <end position="139"/>
    </location>
</feature>
<feature type="transmembrane region" description="Helical" evidence="1">
    <location>
        <begin position="298"/>
        <end position="319"/>
    </location>
</feature>
<evidence type="ECO:0000256" key="1">
    <source>
        <dbReference type="SAM" id="Phobius"/>
    </source>
</evidence>
<organism evidence="2 3">
    <name type="scientific">Mycolicibacillus koreensis</name>
    <dbReference type="NCBI Taxonomy" id="1069220"/>
    <lineage>
        <taxon>Bacteria</taxon>
        <taxon>Bacillati</taxon>
        <taxon>Actinomycetota</taxon>
        <taxon>Actinomycetes</taxon>
        <taxon>Mycobacteriales</taxon>
        <taxon>Mycobacteriaceae</taxon>
        <taxon>Mycolicibacillus</taxon>
    </lineage>
</organism>
<evidence type="ECO:0000313" key="3">
    <source>
        <dbReference type="Proteomes" id="UP000193577"/>
    </source>
</evidence>
<feature type="transmembrane region" description="Helical" evidence="1">
    <location>
        <begin position="30"/>
        <end position="50"/>
    </location>
</feature>
<dbReference type="AlphaFoldDB" id="A0AA91SQ58"/>
<dbReference type="EMBL" id="NCXO01000074">
    <property type="protein sequence ID" value="OSC24891.1"/>
    <property type="molecule type" value="Genomic_DNA"/>
</dbReference>